<keyword evidence="6" id="KW-1185">Reference proteome</keyword>
<dbReference type="Pfam" id="PF06441">
    <property type="entry name" value="EHN"/>
    <property type="match status" value="1"/>
</dbReference>
<evidence type="ECO:0000259" key="4">
    <source>
        <dbReference type="Pfam" id="PF06441"/>
    </source>
</evidence>
<proteinExistence type="inferred from homology"/>
<dbReference type="InterPro" id="IPR029058">
    <property type="entry name" value="AB_hydrolase_fold"/>
</dbReference>
<dbReference type="EMBL" id="JBEPMC010000005">
    <property type="protein sequence ID" value="MET3580330.1"/>
    <property type="molecule type" value="Genomic_DNA"/>
</dbReference>
<dbReference type="PIRSF" id="PIRSF001112">
    <property type="entry name" value="Epoxide_hydrolase"/>
    <property type="match status" value="1"/>
</dbReference>
<dbReference type="InterPro" id="IPR000639">
    <property type="entry name" value="Epox_hydrolase-like"/>
</dbReference>
<comment type="caution">
    <text evidence="5">The sequence shown here is derived from an EMBL/GenBank/DDBJ whole genome shotgun (WGS) entry which is preliminary data.</text>
</comment>
<dbReference type="RefSeq" id="WP_354492071.1">
    <property type="nucleotide sequence ID" value="NZ_JBEPMC010000005.1"/>
</dbReference>
<evidence type="ECO:0000256" key="2">
    <source>
        <dbReference type="ARBA" id="ARBA00022797"/>
    </source>
</evidence>
<dbReference type="PRINTS" id="PR00412">
    <property type="entry name" value="EPOXHYDRLASE"/>
</dbReference>
<keyword evidence="2" id="KW-0058">Aromatic hydrocarbons catabolism</keyword>
<accession>A0ABV2GPX4</accession>
<sequence length="388" mass="43448">MKIRPFTIQIVQADIDELKKRISNWREPDQLQAIGWAQGTEYEELRRLVQYWGSGFDWRKQEAVWNIHPHYRTDIGGQTIHFIHARAAVATTKTILLTHGWPGSVFEFHKLLPFLTDPLSHGGRQEDAFNVVIPSIPGYGFSSRPSRPGLNLSAVADLWAELMSRLGYERYLAQGGDLGAGVSTCLAHAHPDSLAGIHLNFIPGSYSPPHDPGPDGDVTLEERAFLERKARWADLHGAYGHIQGTRPQTLAYGLTDSPVGLAAWMIEKFRDWSDCDGDLGNAPFSRDDILANISLYWFTRTVASSMRLYWETRARPLAFAPGTAINVPLAVALFPKELPMPPRSWVERVFKDIRRWTAMPRGGHFAALEQPALLAQDLRAFAGGLDFS</sequence>
<dbReference type="PANTHER" id="PTHR21661:SF35">
    <property type="entry name" value="EPOXIDE HYDROLASE"/>
    <property type="match status" value="1"/>
</dbReference>
<dbReference type="Gene3D" id="3.40.50.1820">
    <property type="entry name" value="alpha/beta hydrolase"/>
    <property type="match status" value="1"/>
</dbReference>
<evidence type="ECO:0000256" key="1">
    <source>
        <dbReference type="ARBA" id="ARBA00010088"/>
    </source>
</evidence>
<comment type="similarity">
    <text evidence="1">Belongs to the peptidase S33 family.</text>
</comment>
<evidence type="ECO:0000313" key="5">
    <source>
        <dbReference type="EMBL" id="MET3580330.1"/>
    </source>
</evidence>
<dbReference type="InterPro" id="IPR010497">
    <property type="entry name" value="Epoxide_hydro_N"/>
</dbReference>
<name>A0ABV2GPX4_9HYPH</name>
<dbReference type="Proteomes" id="UP001549204">
    <property type="component" value="Unassembled WGS sequence"/>
</dbReference>
<dbReference type="SUPFAM" id="SSF53474">
    <property type="entry name" value="alpha/beta-Hydrolases"/>
    <property type="match status" value="1"/>
</dbReference>
<protein>
    <submittedName>
        <fullName evidence="5">Pimeloyl-ACP methyl ester carboxylesterase</fullName>
    </submittedName>
</protein>
<feature type="domain" description="Epoxide hydrolase N-terminal" evidence="4">
    <location>
        <begin position="3"/>
        <end position="108"/>
    </location>
</feature>
<organism evidence="5 6">
    <name type="scientific">Mesorhizobium robiniae</name>
    <dbReference type="NCBI Taxonomy" id="559315"/>
    <lineage>
        <taxon>Bacteria</taxon>
        <taxon>Pseudomonadati</taxon>
        <taxon>Pseudomonadota</taxon>
        <taxon>Alphaproteobacteria</taxon>
        <taxon>Hyphomicrobiales</taxon>
        <taxon>Phyllobacteriaceae</taxon>
        <taxon>Mesorhizobium</taxon>
    </lineage>
</organism>
<evidence type="ECO:0000313" key="6">
    <source>
        <dbReference type="Proteomes" id="UP001549204"/>
    </source>
</evidence>
<dbReference type="InterPro" id="IPR016292">
    <property type="entry name" value="Epoxide_hydrolase"/>
</dbReference>
<dbReference type="PANTHER" id="PTHR21661">
    <property type="entry name" value="EPOXIDE HYDROLASE 1-RELATED"/>
    <property type="match status" value="1"/>
</dbReference>
<reference evidence="5 6" key="1">
    <citation type="submission" date="2024-06" db="EMBL/GenBank/DDBJ databases">
        <title>Genomic Encyclopedia of Type Strains, Phase IV (KMG-IV): sequencing the most valuable type-strain genomes for metagenomic binning, comparative biology and taxonomic classification.</title>
        <authorList>
            <person name="Goeker M."/>
        </authorList>
    </citation>
    <scope>NUCLEOTIDE SEQUENCE [LARGE SCALE GENOMIC DNA]</scope>
    <source>
        <strain evidence="5 6">DSM 100022</strain>
    </source>
</reference>
<keyword evidence="3" id="KW-0378">Hydrolase</keyword>
<gene>
    <name evidence="5" type="ORF">ABID19_003368</name>
</gene>
<evidence type="ECO:0000256" key="3">
    <source>
        <dbReference type="ARBA" id="ARBA00022801"/>
    </source>
</evidence>